<dbReference type="HOGENOM" id="CLU_1056059_0_0_2"/>
<protein>
    <submittedName>
        <fullName evidence="2">Uncharacterized protein</fullName>
    </submittedName>
</protein>
<evidence type="ECO:0000313" key="2">
    <source>
        <dbReference type="EMBL" id="ADI73519.1"/>
    </source>
</evidence>
<dbReference type="RefSeq" id="WP_013194087.1">
    <property type="nucleotide sequence ID" value="NC_014253.1"/>
</dbReference>
<dbReference type="AlphaFoldDB" id="D7E8H7"/>
<dbReference type="GeneID" id="9346235"/>
<keyword evidence="1" id="KW-1133">Transmembrane helix</keyword>
<accession>D7E8H7</accession>
<organism evidence="2 3">
    <name type="scientific">Methanohalobium evestigatum (strain ATCC BAA-1072 / DSM 3721 / NBRC 107634 / OCM 161 / Z-7303)</name>
    <dbReference type="NCBI Taxonomy" id="644295"/>
    <lineage>
        <taxon>Archaea</taxon>
        <taxon>Methanobacteriati</taxon>
        <taxon>Methanobacteriota</taxon>
        <taxon>Stenosarchaea group</taxon>
        <taxon>Methanomicrobia</taxon>
        <taxon>Methanosarcinales</taxon>
        <taxon>Methanosarcinaceae</taxon>
        <taxon>Methanohalobium</taxon>
    </lineage>
</organism>
<sequence precursor="true">MKMPNPSVTMFVVLFFLAAAFGTPESSKHLVEGLNVISNGVLEIPPTIEVPVIGQYLLLIIGFVTLVNGLDLHFKENYSPKILGSGFEHPYAYNGDYMVHSGFCMAGAEGCASPVPRPGTHIIIAPGTHVHRIAGNHLIVTANVMENTPLDETPVELKQKLRSMKGMVFGPKSSAIGFLSTRELEKYKKFEVTNPNTNKKEYVNVNTFIQEELMGFNKSYDVIFQVANNETKGVSKFLGMITSIGKESARNRNDGFLKRHLLR</sequence>
<gene>
    <name evidence="2" type="ordered locus">Metev_0613</name>
</gene>
<dbReference type="Proteomes" id="UP000000391">
    <property type="component" value="Chromosome"/>
</dbReference>
<evidence type="ECO:0000313" key="3">
    <source>
        <dbReference type="Proteomes" id="UP000000391"/>
    </source>
</evidence>
<keyword evidence="1" id="KW-0472">Membrane</keyword>
<dbReference type="EMBL" id="CP002069">
    <property type="protein sequence ID" value="ADI73519.1"/>
    <property type="molecule type" value="Genomic_DNA"/>
</dbReference>
<proteinExistence type="predicted"/>
<evidence type="ECO:0000256" key="1">
    <source>
        <dbReference type="SAM" id="Phobius"/>
    </source>
</evidence>
<dbReference type="STRING" id="644295.Metev_0613"/>
<keyword evidence="3" id="KW-1185">Reference proteome</keyword>
<reference evidence="2 3" key="1">
    <citation type="submission" date="2010-06" db="EMBL/GenBank/DDBJ databases">
        <title>Complete sequence chromosome of Methanohalobium evestigatum Z-7303.</title>
        <authorList>
            <consortium name="US DOE Joint Genome Institute"/>
            <person name="Lucas S."/>
            <person name="Copeland A."/>
            <person name="Lapidus A."/>
            <person name="Cheng J.-F."/>
            <person name="Bruce D."/>
            <person name="Goodwin L."/>
            <person name="Pitluck S."/>
            <person name="Saunders E."/>
            <person name="Detter J.C."/>
            <person name="Han C."/>
            <person name="Tapia R."/>
            <person name="Land M."/>
            <person name="Hauser L."/>
            <person name="Kyrpides N."/>
            <person name="Mikhailova N."/>
            <person name="Sieprawska-Lupa M."/>
            <person name="Whitman W.B."/>
            <person name="Anderson I."/>
            <person name="Woyke T."/>
        </authorList>
    </citation>
    <scope>NUCLEOTIDE SEQUENCE [LARGE SCALE GENOMIC DNA]</scope>
    <source>
        <strain evidence="3">ATCC BAA-1072 / DSM 3721 / NBRC 107634 / OCM 161 / Z-7303</strain>
    </source>
</reference>
<keyword evidence="1" id="KW-0812">Transmembrane</keyword>
<feature type="transmembrane region" description="Helical" evidence="1">
    <location>
        <begin position="51"/>
        <end position="70"/>
    </location>
</feature>
<name>D7E8H7_METEZ</name>
<dbReference type="KEGG" id="mev:Metev_0613"/>